<dbReference type="GO" id="GO:0045301">
    <property type="term" value="F:tRNA 2-(methylsulfanyl)-N(6)-isopentenyladenosine(37) hydroxylase activity"/>
    <property type="evidence" value="ECO:0007669"/>
    <property type="project" value="InterPro"/>
</dbReference>
<dbReference type="PANTHER" id="PTHR42637:SF1">
    <property type="entry name" value="TRNA 2-(METHYLSULFANYL)-N(6)-ISOPENTENYLADENOSINE(37) HYDROXYLASE"/>
    <property type="match status" value="1"/>
</dbReference>
<sequence length="200" mass="22680">MAKTDLNLDLPLLSESPAGWAEIASARLDLFLADHAGCEQQAALSALSLADRYLDDEELVDKLTSLAMEEIVHFRRVAAILRSRSIFAGRKRSNPWVQALLKNIQDRREPHHKVDRLLVGALIEARSCERFTRLLTVTDDTEVQELLTDLGPAEARHWRMFYDLAARELPESELASRWRAWLLFERDLTAKGGKLPTVHG</sequence>
<organism evidence="1 2">
    <name type="scientific">Candidatus Polarisedimenticola svalbardensis</name>
    <dbReference type="NCBI Taxonomy" id="2886004"/>
    <lineage>
        <taxon>Bacteria</taxon>
        <taxon>Pseudomonadati</taxon>
        <taxon>Acidobacteriota</taxon>
        <taxon>Candidatus Polarisedimenticolia</taxon>
        <taxon>Candidatus Polarisedimenticolales</taxon>
        <taxon>Candidatus Polarisedimenticolaceae</taxon>
        <taxon>Candidatus Polarisedimenticola</taxon>
    </lineage>
</organism>
<dbReference type="Proteomes" id="UP000648239">
    <property type="component" value="Unassembled WGS sequence"/>
</dbReference>
<gene>
    <name evidence="1" type="ORF">IFK94_00375</name>
</gene>
<reference evidence="1 2" key="1">
    <citation type="submission" date="2020-08" db="EMBL/GenBank/DDBJ databases">
        <title>Acidobacteriota in marine sediments use diverse sulfur dissimilation pathways.</title>
        <authorList>
            <person name="Wasmund K."/>
        </authorList>
    </citation>
    <scope>NUCLEOTIDE SEQUENCE [LARGE SCALE GENOMIC DNA]</scope>
    <source>
        <strain evidence="1">MAG AM4</strain>
    </source>
</reference>
<dbReference type="Pfam" id="PF06175">
    <property type="entry name" value="MiaE"/>
    <property type="match status" value="1"/>
</dbReference>
<name>A0A8J7C200_9BACT</name>
<protein>
    <submittedName>
        <fullName evidence="1">tRNA 2-methylthio-N6-isopentenyl adenosine(37) hydroxylase MiaE</fullName>
    </submittedName>
</protein>
<dbReference type="PIRSF" id="PIRSF020736">
    <property type="entry name" value="MiaE"/>
    <property type="match status" value="1"/>
</dbReference>
<dbReference type="EMBL" id="JACXWD010000001">
    <property type="protein sequence ID" value="MBD3866556.1"/>
    <property type="molecule type" value="Genomic_DNA"/>
</dbReference>
<dbReference type="InterPro" id="IPR010386">
    <property type="entry name" value="tRNA-Hydrxlase_MiaE"/>
</dbReference>
<dbReference type="AlphaFoldDB" id="A0A8J7C200"/>
<dbReference type="PANTHER" id="PTHR42637">
    <property type="entry name" value="TRNA-(MS[2]IO[6]A)-HYDROXYLASE"/>
    <property type="match status" value="1"/>
</dbReference>
<dbReference type="GO" id="GO:0006400">
    <property type="term" value="P:tRNA modification"/>
    <property type="evidence" value="ECO:0007669"/>
    <property type="project" value="InterPro"/>
</dbReference>
<comment type="caution">
    <text evidence="1">The sequence shown here is derived from an EMBL/GenBank/DDBJ whole genome shotgun (WGS) entry which is preliminary data.</text>
</comment>
<dbReference type="Gene3D" id="1.20.1260.10">
    <property type="match status" value="1"/>
</dbReference>
<accession>A0A8J7C200</accession>
<dbReference type="SUPFAM" id="SSF47240">
    <property type="entry name" value="Ferritin-like"/>
    <property type="match status" value="1"/>
</dbReference>
<evidence type="ECO:0000313" key="1">
    <source>
        <dbReference type="EMBL" id="MBD3866556.1"/>
    </source>
</evidence>
<evidence type="ECO:0000313" key="2">
    <source>
        <dbReference type="Proteomes" id="UP000648239"/>
    </source>
</evidence>
<dbReference type="InterPro" id="IPR012347">
    <property type="entry name" value="Ferritin-like"/>
</dbReference>
<dbReference type="InterPro" id="IPR009078">
    <property type="entry name" value="Ferritin-like_SF"/>
</dbReference>
<proteinExistence type="predicted"/>